<dbReference type="Gene3D" id="1.20.81.30">
    <property type="entry name" value="Type II secretion system (T2SS), domain F"/>
    <property type="match status" value="2"/>
</dbReference>
<dbReference type="PANTHER" id="PTHR30012:SF0">
    <property type="entry name" value="TYPE II SECRETION SYSTEM PROTEIN F-RELATED"/>
    <property type="match status" value="1"/>
</dbReference>
<comment type="subcellular location">
    <subcellularLocation>
        <location evidence="1">Cell membrane</location>
        <topology evidence="1">Multi-pass membrane protein</topology>
    </subcellularLocation>
</comment>
<feature type="domain" description="Type II secretion system protein GspF" evidence="8">
    <location>
        <begin position="83"/>
        <end position="206"/>
    </location>
</feature>
<dbReference type="InterPro" id="IPR042094">
    <property type="entry name" value="T2SS_GspF_sf"/>
</dbReference>
<feature type="transmembrane region" description="Helical" evidence="7">
    <location>
        <begin position="179"/>
        <end position="205"/>
    </location>
</feature>
<dbReference type="PRINTS" id="PR00812">
    <property type="entry name" value="BCTERIALGSPF"/>
</dbReference>
<comment type="similarity">
    <text evidence="2">Belongs to the GSP F family.</text>
</comment>
<dbReference type="EMBL" id="JBHTCA010000002">
    <property type="protein sequence ID" value="MFC7407868.1"/>
    <property type="molecule type" value="Genomic_DNA"/>
</dbReference>
<evidence type="ECO:0000256" key="2">
    <source>
        <dbReference type="ARBA" id="ARBA00005745"/>
    </source>
</evidence>
<evidence type="ECO:0000256" key="3">
    <source>
        <dbReference type="ARBA" id="ARBA00022475"/>
    </source>
</evidence>
<reference evidence="10" key="1">
    <citation type="journal article" date="2019" name="Int. J. Syst. Evol. Microbiol.">
        <title>The Global Catalogue of Microorganisms (GCM) 10K type strain sequencing project: providing services to taxonomists for standard genome sequencing and annotation.</title>
        <authorList>
            <consortium name="The Broad Institute Genomics Platform"/>
            <consortium name="The Broad Institute Genome Sequencing Center for Infectious Disease"/>
            <person name="Wu L."/>
            <person name="Ma J."/>
        </authorList>
    </citation>
    <scope>NUCLEOTIDE SEQUENCE [LARGE SCALE GENOMIC DNA]</scope>
    <source>
        <strain evidence="10">CGMCC 1.12371</strain>
    </source>
</reference>
<dbReference type="Pfam" id="PF00482">
    <property type="entry name" value="T2SSF"/>
    <property type="match status" value="2"/>
</dbReference>
<feature type="transmembrane region" description="Helical" evidence="7">
    <location>
        <begin position="237"/>
        <end position="255"/>
    </location>
</feature>
<dbReference type="Proteomes" id="UP001596501">
    <property type="component" value="Unassembled WGS sequence"/>
</dbReference>
<sequence>MPEFQYRALNAQGQTSQGRIQANDQDQALRLLRQQGLTPTEVVSPDGVGALPAAAAGTSSGGGRRWFTRERSAKITADDVLAFVQELGTLLRAGLPLDRALRVLTQMQLHPGMQVLQQDMLKAIKAGRSLSQAMVAHSPTFGPLHVNLIRAGEVSGKLPEALSYLTEHLERSKSLRSSLVSALIYPAILLGTAAVSVALMLGFVVPQFKPLFSDLGDRLPWLTDVVVRLGDTLVEHGPGLLLAITVLVLVLGRWWQTDNGRRQKERLLLGLPLLGPLLLRYQISRFTGTLGTLLANGIGLIQAIGISRDGLNYDTLRQRLAPLSDAIKQGQRFSRVIADSQLLDPAALQLVALGEETGRLDTMLLELTKQQEAALQTQTRRLLTLLEPLLILSLGLVIALIIIAILLGILSVNELVA</sequence>
<dbReference type="InterPro" id="IPR003004">
    <property type="entry name" value="GspF/PilC"/>
</dbReference>
<organism evidence="9 10">
    <name type="scientific">Hydrogenophaga atypica</name>
    <dbReference type="NCBI Taxonomy" id="249409"/>
    <lineage>
        <taxon>Bacteria</taxon>
        <taxon>Pseudomonadati</taxon>
        <taxon>Pseudomonadota</taxon>
        <taxon>Betaproteobacteria</taxon>
        <taxon>Burkholderiales</taxon>
        <taxon>Comamonadaceae</taxon>
        <taxon>Hydrogenophaga</taxon>
    </lineage>
</organism>
<keyword evidence="3" id="KW-1003">Cell membrane</keyword>
<evidence type="ECO:0000256" key="6">
    <source>
        <dbReference type="ARBA" id="ARBA00023136"/>
    </source>
</evidence>
<keyword evidence="4 7" id="KW-0812">Transmembrane</keyword>
<keyword evidence="5 7" id="KW-1133">Transmembrane helix</keyword>
<keyword evidence="10" id="KW-1185">Reference proteome</keyword>
<evidence type="ECO:0000256" key="4">
    <source>
        <dbReference type="ARBA" id="ARBA00022692"/>
    </source>
</evidence>
<evidence type="ECO:0000313" key="10">
    <source>
        <dbReference type="Proteomes" id="UP001596501"/>
    </source>
</evidence>
<feature type="transmembrane region" description="Helical" evidence="7">
    <location>
        <begin position="389"/>
        <end position="412"/>
    </location>
</feature>
<evidence type="ECO:0000256" key="1">
    <source>
        <dbReference type="ARBA" id="ARBA00004651"/>
    </source>
</evidence>
<protein>
    <submittedName>
        <fullName evidence="9">Type II secretion system F family protein</fullName>
    </submittedName>
</protein>
<evidence type="ECO:0000259" key="8">
    <source>
        <dbReference type="Pfam" id="PF00482"/>
    </source>
</evidence>
<comment type="caution">
    <text evidence="9">The sequence shown here is derived from an EMBL/GenBank/DDBJ whole genome shotgun (WGS) entry which is preliminary data.</text>
</comment>
<dbReference type="PANTHER" id="PTHR30012">
    <property type="entry name" value="GENERAL SECRETION PATHWAY PROTEIN"/>
    <property type="match status" value="1"/>
</dbReference>
<keyword evidence="6 7" id="KW-0472">Membrane</keyword>
<feature type="domain" description="Type II secretion system protein GspF" evidence="8">
    <location>
        <begin position="286"/>
        <end position="407"/>
    </location>
</feature>
<dbReference type="InterPro" id="IPR018076">
    <property type="entry name" value="T2SS_GspF_dom"/>
</dbReference>
<dbReference type="RefSeq" id="WP_382198948.1">
    <property type="nucleotide sequence ID" value="NZ_JBHTCA010000002.1"/>
</dbReference>
<evidence type="ECO:0000313" key="9">
    <source>
        <dbReference type="EMBL" id="MFC7407868.1"/>
    </source>
</evidence>
<evidence type="ECO:0000256" key="5">
    <source>
        <dbReference type="ARBA" id="ARBA00022989"/>
    </source>
</evidence>
<accession>A0ABW2QEI3</accession>
<proteinExistence type="inferred from homology"/>
<gene>
    <name evidence="9" type="ORF">ACFQPB_03225</name>
</gene>
<name>A0ABW2QEI3_9BURK</name>
<evidence type="ECO:0000256" key="7">
    <source>
        <dbReference type="SAM" id="Phobius"/>
    </source>
</evidence>